<dbReference type="EMBL" id="FR824123">
    <property type="protein sequence ID" value="CCA19736.1"/>
    <property type="molecule type" value="Genomic_DNA"/>
</dbReference>
<name>F0WEV4_9STRA</name>
<keyword evidence="4 6" id="KW-0472">Membrane</keyword>
<keyword evidence="2 6" id="KW-0812">Transmembrane</keyword>
<feature type="transmembrane region" description="Helical" evidence="6">
    <location>
        <begin position="87"/>
        <end position="105"/>
    </location>
</feature>
<feature type="transmembrane region" description="Helical" evidence="6">
    <location>
        <begin position="117"/>
        <end position="135"/>
    </location>
</feature>
<gene>
    <name evidence="7" type="primary">AlNc14C78G5153</name>
    <name evidence="7" type="ORF">ALNC14_058790</name>
</gene>
<protein>
    <submittedName>
        <fullName evidence="7">Uncharacterized protein AlNc14C78G5153</fullName>
    </submittedName>
</protein>
<proteinExistence type="predicted"/>
<dbReference type="PANTHER" id="PTHR38894">
    <property type="entry name" value="TRANSMEMBRANE PROTEIN"/>
    <property type="match status" value="1"/>
</dbReference>
<evidence type="ECO:0000313" key="7">
    <source>
        <dbReference type="EMBL" id="CCA19736.1"/>
    </source>
</evidence>
<dbReference type="AlphaFoldDB" id="F0WEV4"/>
<evidence type="ECO:0000256" key="3">
    <source>
        <dbReference type="ARBA" id="ARBA00022989"/>
    </source>
</evidence>
<evidence type="ECO:0000256" key="5">
    <source>
        <dbReference type="SAM" id="MobiDB-lite"/>
    </source>
</evidence>
<evidence type="ECO:0000256" key="4">
    <source>
        <dbReference type="ARBA" id="ARBA00023136"/>
    </source>
</evidence>
<comment type="subcellular location">
    <subcellularLocation>
        <location evidence="1">Membrane</location>
        <topology evidence="1">Multi-pass membrane protein</topology>
    </subcellularLocation>
</comment>
<dbReference type="Pfam" id="PF08507">
    <property type="entry name" value="COPI_assoc"/>
    <property type="match status" value="1"/>
</dbReference>
<dbReference type="InterPro" id="IPR013714">
    <property type="entry name" value="Golgi_TVP15"/>
</dbReference>
<reference evidence="7" key="1">
    <citation type="journal article" date="2011" name="PLoS Biol.">
        <title>Gene gain and loss during evolution of obligate parasitism in the white rust pathogen of Arabidopsis thaliana.</title>
        <authorList>
            <person name="Kemen E."/>
            <person name="Gardiner A."/>
            <person name="Schultz-Larsen T."/>
            <person name="Kemen A.C."/>
            <person name="Balmuth A.L."/>
            <person name="Robert-Seilaniantz A."/>
            <person name="Bailey K."/>
            <person name="Holub E."/>
            <person name="Studholme D.J."/>
            <person name="Maclean D."/>
            <person name="Jones J.D."/>
        </authorList>
    </citation>
    <scope>NUCLEOTIDE SEQUENCE</scope>
</reference>
<organism evidence="7">
    <name type="scientific">Albugo laibachii Nc14</name>
    <dbReference type="NCBI Taxonomy" id="890382"/>
    <lineage>
        <taxon>Eukaryota</taxon>
        <taxon>Sar</taxon>
        <taxon>Stramenopiles</taxon>
        <taxon>Oomycota</taxon>
        <taxon>Peronosporomycetes</taxon>
        <taxon>Albuginales</taxon>
        <taxon>Albuginaceae</taxon>
        <taxon>Albugo</taxon>
    </lineage>
</organism>
<sequence>MSRETESYTHPFESLEDELMEPLNPHDSGQIPGTGNRTPRSQIDKPFETRPPLPLPNAATFSAIMDLSWLQRMKNISVMELVRFSRYMNVLLASFQALAGFLGLFDLAKLDITSFLVSIYTIILAMLSLAFECRFSSMEPWIRSQFGFLFSFRGRTGFLFFVGFMTFGIDSPFAFFIAILMTMHAALNALMIFTHPEFRRGSLSPEMDPSQNYTHMSELASETMARNPQLVNQAGSAMFRHAKQNPELAVKIGQHYVANAGRYVPPTTTVVTE</sequence>
<keyword evidence="3 6" id="KW-1133">Transmembrane helix</keyword>
<feature type="compositionally biased region" description="Polar residues" evidence="5">
    <location>
        <begin position="31"/>
        <end position="41"/>
    </location>
</feature>
<evidence type="ECO:0000256" key="1">
    <source>
        <dbReference type="ARBA" id="ARBA00004141"/>
    </source>
</evidence>
<dbReference type="PANTHER" id="PTHR38894:SF1">
    <property type="entry name" value="TRANSMEMBRANE PROTEIN"/>
    <property type="match status" value="1"/>
</dbReference>
<evidence type="ECO:0000256" key="2">
    <source>
        <dbReference type="ARBA" id="ARBA00022692"/>
    </source>
</evidence>
<dbReference type="GO" id="GO:0016020">
    <property type="term" value="C:membrane"/>
    <property type="evidence" value="ECO:0007669"/>
    <property type="project" value="UniProtKB-SubCell"/>
</dbReference>
<reference evidence="7" key="2">
    <citation type="submission" date="2011-02" db="EMBL/GenBank/DDBJ databases">
        <authorList>
            <person name="MacLean D."/>
        </authorList>
    </citation>
    <scope>NUCLEOTIDE SEQUENCE</scope>
</reference>
<dbReference type="HOGENOM" id="CLU_083768_0_0_1"/>
<evidence type="ECO:0000256" key="6">
    <source>
        <dbReference type="SAM" id="Phobius"/>
    </source>
</evidence>
<feature type="region of interest" description="Disordered" evidence="5">
    <location>
        <begin position="20"/>
        <end position="52"/>
    </location>
</feature>
<accession>F0WEV4</accession>